<accession>A0ABT3R4Q3</accession>
<sequence>MKHDRPRAYVVRYGKAPIYWLYRLEKLFSTPGLVVATLFFAVSLTPSLIPRTYVTQGVLSGVSLAAGYAIGVVAHWLWAYLELPEPREFVEAVIKLAAAVICLTIALIFLERASEWQNSIRFLMHMEPVDTARPFRVAAIATAVFIALYLLGLVFRLTVHLSSVWLRRHIPRRVSHLIGVLAAAALFWALVDGVLIKYGLRAADASYQKFDALVESGVNPPVNPIRTGSQASLLDWEDLGRAGRQFVSWGPRRARLSAFFNGRDTLDPIRVYVGLNSADTIEERTDLALQELKRVGAFERSLLVIATPTGTGMVDEAAINPLEYLHRGDTATVAVQYSYLASWLSLLAEPEYGAETAHALFNKIYDHWTQLPRNDRPRLYLHGLSLGALNSQLSTDIYDVLGDPIQGALWSGPPFASERWRNIIENRRPSSTAWLPVFRDGSVIRFKNQWNKLKRPGARWGPIRFVYLQYASDPVTFFDSRALYREPSWMDAPRGPDVSRELRWYPVITLLQLTVDMAAAVKVPRGFGHRYAPEDYIDAWVAVTEPEGWPKAELERLKSIYKDWE</sequence>
<feature type="transmembrane region" description="Helical" evidence="1">
    <location>
        <begin position="61"/>
        <end position="81"/>
    </location>
</feature>
<dbReference type="InterPro" id="IPR027787">
    <property type="entry name" value="Alpha/beta-hydrolase_catalytic"/>
</dbReference>
<reference evidence="4 5" key="1">
    <citation type="journal article" date="2016" name="Int. J. Syst. Evol. Microbiol.">
        <title>Labrenzia salina sp. nov., isolated from the rhizosphere of the halophyte Arthrocnemum macrostachyum.</title>
        <authorList>
            <person name="Camacho M."/>
            <person name="Redondo-Gomez S."/>
            <person name="Rodriguez-Llorente I."/>
            <person name="Rohde M."/>
            <person name="Sproer C."/>
            <person name="Schumann P."/>
            <person name="Klenk H.P."/>
            <person name="Montero-Calasanz M.D.C."/>
        </authorList>
    </citation>
    <scope>NUCLEOTIDE SEQUENCE [LARGE SCALE GENOMIC DNA]</scope>
    <source>
        <strain evidence="4 5">DSM 29163</strain>
    </source>
</reference>
<feature type="transmembrane region" description="Helical" evidence="1">
    <location>
        <begin position="177"/>
        <end position="200"/>
    </location>
</feature>
<keyword evidence="1" id="KW-0472">Membrane</keyword>
<feature type="transmembrane region" description="Helical" evidence="1">
    <location>
        <begin position="135"/>
        <end position="157"/>
    </location>
</feature>
<dbReference type="PIRSF" id="PIRSF007542">
    <property type="entry name" value="UCP007542"/>
    <property type="match status" value="1"/>
</dbReference>
<comment type="caution">
    <text evidence="4">The sequence shown here is derived from an EMBL/GenBank/DDBJ whole genome shotgun (WGS) entry which is preliminary data.</text>
</comment>
<dbReference type="Proteomes" id="UP001300261">
    <property type="component" value="Unassembled WGS sequence"/>
</dbReference>
<protein>
    <submittedName>
        <fullName evidence="4">Alpha/beta-hydrolase family protein</fullName>
    </submittedName>
</protein>
<organism evidence="4 5">
    <name type="scientific">Roseibium salinum</name>
    <dbReference type="NCBI Taxonomy" id="1604349"/>
    <lineage>
        <taxon>Bacteria</taxon>
        <taxon>Pseudomonadati</taxon>
        <taxon>Pseudomonadota</taxon>
        <taxon>Alphaproteobacteria</taxon>
        <taxon>Hyphomicrobiales</taxon>
        <taxon>Stappiaceae</taxon>
        <taxon>Roseibium</taxon>
    </lineage>
</organism>
<keyword evidence="1" id="KW-1133">Transmembrane helix</keyword>
<evidence type="ECO:0000313" key="4">
    <source>
        <dbReference type="EMBL" id="MCX2724105.1"/>
    </source>
</evidence>
<proteinExistence type="predicted"/>
<name>A0ABT3R4Q3_9HYPH</name>
<keyword evidence="5" id="KW-1185">Reference proteome</keyword>
<gene>
    <name evidence="4" type="ORF">ON753_17275</name>
</gene>
<dbReference type="RefSeq" id="WP_265963848.1">
    <property type="nucleotide sequence ID" value="NZ_JAPEVI010000003.1"/>
</dbReference>
<dbReference type="EMBL" id="JAPEVI010000003">
    <property type="protein sequence ID" value="MCX2724105.1"/>
    <property type="molecule type" value="Genomic_DNA"/>
</dbReference>
<feature type="transmembrane region" description="Helical" evidence="1">
    <location>
        <begin position="27"/>
        <end position="49"/>
    </location>
</feature>
<evidence type="ECO:0000256" key="1">
    <source>
        <dbReference type="SAM" id="Phobius"/>
    </source>
</evidence>
<dbReference type="Pfam" id="PF10081">
    <property type="entry name" value="Abhydrolase_9"/>
    <property type="match status" value="1"/>
</dbReference>
<dbReference type="InterPro" id="IPR012037">
    <property type="entry name" value="Alpha/beta-hydrolase_fam"/>
</dbReference>
<feature type="transmembrane region" description="Helical" evidence="1">
    <location>
        <begin position="93"/>
        <end position="114"/>
    </location>
</feature>
<dbReference type="Pfam" id="PF15420">
    <property type="entry name" value="Abhydrolase_9_N"/>
    <property type="match status" value="1"/>
</dbReference>
<keyword evidence="1" id="KW-0812">Transmembrane</keyword>
<feature type="domain" description="Alpha/beta-hydrolase N-terminal" evidence="3">
    <location>
        <begin position="44"/>
        <end position="251"/>
    </location>
</feature>
<feature type="domain" description="Alpha/beta-hydrolase catalytic" evidence="2">
    <location>
        <begin position="269"/>
        <end position="557"/>
    </location>
</feature>
<evidence type="ECO:0000259" key="3">
    <source>
        <dbReference type="Pfam" id="PF15420"/>
    </source>
</evidence>
<evidence type="ECO:0000313" key="5">
    <source>
        <dbReference type="Proteomes" id="UP001300261"/>
    </source>
</evidence>
<evidence type="ECO:0000259" key="2">
    <source>
        <dbReference type="Pfam" id="PF10081"/>
    </source>
</evidence>
<dbReference type="InterPro" id="IPR027788">
    <property type="entry name" value="Alpha/beta-hydrolase_N_dom"/>
</dbReference>